<accession>A0A9X3WH14</accession>
<dbReference type="RefSeq" id="WP_259866745.1">
    <property type="nucleotide sequence ID" value="NZ_JAMQJZ010000002.1"/>
</dbReference>
<comment type="caution">
    <text evidence="1">The sequence shown here is derived from an EMBL/GenBank/DDBJ whole genome shotgun (WGS) entry which is preliminary data.</text>
</comment>
<dbReference type="Proteomes" id="UP001145072">
    <property type="component" value="Unassembled WGS sequence"/>
</dbReference>
<dbReference type="Gene3D" id="3.40.50.300">
    <property type="entry name" value="P-loop containing nucleotide triphosphate hydrolases"/>
    <property type="match status" value="1"/>
</dbReference>
<evidence type="ECO:0000313" key="2">
    <source>
        <dbReference type="Proteomes" id="UP001145072"/>
    </source>
</evidence>
<reference evidence="1" key="1">
    <citation type="submission" date="2022-06" db="EMBL/GenBank/DDBJ databases">
        <title>Aquibacillus sp. a new bacterium isolated from soil saline samples.</title>
        <authorList>
            <person name="Galisteo C."/>
            <person name="De La Haba R."/>
            <person name="Sanchez-Porro C."/>
            <person name="Ventosa A."/>
        </authorList>
    </citation>
    <scope>NUCLEOTIDE SEQUENCE</scope>
    <source>
        <strain evidence="1">JCM 12387</strain>
    </source>
</reference>
<evidence type="ECO:0008006" key="3">
    <source>
        <dbReference type="Google" id="ProtNLM"/>
    </source>
</evidence>
<name>A0A9X3WH14_9BACI</name>
<dbReference type="EMBL" id="JAMQJZ010000002">
    <property type="protein sequence ID" value="MDC3419612.1"/>
    <property type="molecule type" value="Genomic_DNA"/>
</dbReference>
<protein>
    <recommendedName>
        <fullName evidence="3">Zinc ribbon domain-containing protein</fullName>
    </recommendedName>
</protein>
<dbReference type="SUPFAM" id="SSF52540">
    <property type="entry name" value="P-loop containing nucleoside triphosphate hydrolases"/>
    <property type="match status" value="1"/>
</dbReference>
<proteinExistence type="predicted"/>
<dbReference type="AlphaFoldDB" id="A0A9X3WH14"/>
<dbReference type="Pfam" id="PF24389">
    <property type="entry name" value="ORC-CDC6-like"/>
    <property type="match status" value="1"/>
</dbReference>
<sequence length="592" mass="68793">MNMVEKSLGDFIADRTESLNNEFIREYFIEYSKEKVQRLTDSEQYIFEGSRGIGKTMLMKYAAIITNEAYNQNSVLGVWVSFEESIRLERIKVVDTGIDPFLQWTMGKILHEVLTTIINLQPSNLERLNQRLSSIFDSDQPQNNYKMYAKLLSNYITILETGDIEDNVILQDQAPSKRLSSILDNPNSFKSFLKELISDFDLKRIVLLFDEAAHVFSHSQQEKFFSFFKGLRDPQIACKAAVYPGITNYGKYFEKGQDAKELNLNWSPTNKENVKYIEQILKTRIQAYDKNYWNKLTVNQDIIKIICLCSNGNPRFAFHIIDELESNGAFNKNTIQMQKVINSIRLVLGTKWKEFSTLRNRLVKYKDYITEAEILVKDFLIPNLREWNNKRKGKGDKLSSGFYVSTTVYDKISQVFEVLAYSNLLTIDYTKKSIGQGHHGYYMSFNPSILYSDLIFREVKDIENVSVAIENNQAYYPTTQIMSDLIEKLKIEDEYHCSNTKCDYKTSNEEYNFCPNCGSKMEIPEAESLYKILRSHSIDNLKLSEKIISRLNEKFTYVGEIYDATIDEIKMKYIKDVRAERVKSAAIEYMAG</sequence>
<gene>
    <name evidence="1" type="ORF">NC661_04440</name>
</gene>
<dbReference type="InterPro" id="IPR056955">
    <property type="entry name" value="ORC-CDC6-like"/>
</dbReference>
<evidence type="ECO:0000313" key="1">
    <source>
        <dbReference type="EMBL" id="MDC3419612.1"/>
    </source>
</evidence>
<dbReference type="InterPro" id="IPR027417">
    <property type="entry name" value="P-loop_NTPase"/>
</dbReference>
<keyword evidence="2" id="KW-1185">Reference proteome</keyword>
<organism evidence="1 2">
    <name type="scientific">Aquibacillus koreensis</name>
    <dbReference type="NCBI Taxonomy" id="279446"/>
    <lineage>
        <taxon>Bacteria</taxon>
        <taxon>Bacillati</taxon>
        <taxon>Bacillota</taxon>
        <taxon>Bacilli</taxon>
        <taxon>Bacillales</taxon>
        <taxon>Bacillaceae</taxon>
        <taxon>Aquibacillus</taxon>
    </lineage>
</organism>